<keyword evidence="5" id="KW-0564">Palmitate</keyword>
<proteinExistence type="inferred from homology"/>
<evidence type="ECO:0000256" key="4">
    <source>
        <dbReference type="ARBA" id="ARBA00023136"/>
    </source>
</evidence>
<evidence type="ECO:0000256" key="1">
    <source>
        <dbReference type="ARBA" id="ARBA00004459"/>
    </source>
</evidence>
<evidence type="ECO:0000256" key="9">
    <source>
        <dbReference type="SAM" id="Coils"/>
    </source>
</evidence>
<dbReference type="RefSeq" id="WP_025434378.1">
    <property type="nucleotide sequence ID" value="NZ_CP004189.1"/>
</dbReference>
<gene>
    <name evidence="11" type="ORF">BHY_1509</name>
</gene>
<keyword evidence="4" id="KW-0472">Membrane</keyword>
<name>W5SBJ3_9SPIR</name>
<geneLocation type="plasmid" evidence="11">
    <name>unnamed</name>
</geneLocation>
<dbReference type="AlphaFoldDB" id="W5SBJ3"/>
<comment type="function">
    <text evidence="8">An outer membrane protein that may participate in pathogenesis. Some human Lyme disease patients have antibodies against this protein. The Mlp proteins probably undergo intragenic recombination, generating new alleles.</text>
</comment>
<keyword evidence="7 11" id="KW-0449">Lipoprotein</keyword>
<feature type="region of interest" description="Disordered" evidence="10">
    <location>
        <begin position="24"/>
        <end position="51"/>
    </location>
</feature>
<keyword evidence="6" id="KW-0998">Cell outer membrane</keyword>
<evidence type="ECO:0000256" key="5">
    <source>
        <dbReference type="ARBA" id="ARBA00023139"/>
    </source>
</evidence>
<sequence length="143" mass="16030">MKTINFILVLLLLISSCEYEHRNATPKRRVKRNSEEQSEVQKTPEAVLKEKLNDTEKSNLDFLKDALGDTEKFNQLLNLDEEKIKAALEHIKTQLESCKENAENSKATFKEVVKGYFSKMDDNTLNGFKDGATSGCVEGGTGG</sequence>
<evidence type="ECO:0000256" key="7">
    <source>
        <dbReference type="ARBA" id="ARBA00023288"/>
    </source>
</evidence>
<dbReference type="PROSITE" id="PS51257">
    <property type="entry name" value="PROKAR_LIPOPROTEIN"/>
    <property type="match status" value="1"/>
</dbReference>
<evidence type="ECO:0000256" key="10">
    <source>
        <dbReference type="SAM" id="MobiDB-lite"/>
    </source>
</evidence>
<dbReference type="HOGENOM" id="CLU_134260_0_0_12"/>
<feature type="coiled-coil region" evidence="9">
    <location>
        <begin position="81"/>
        <end position="108"/>
    </location>
</feature>
<evidence type="ECO:0000256" key="2">
    <source>
        <dbReference type="ARBA" id="ARBA00008380"/>
    </source>
</evidence>
<comment type="subcellular location">
    <subcellularLocation>
        <location evidence="1">Cell outer membrane</location>
        <topology evidence="1">Lipid-anchor</topology>
    </subcellularLocation>
</comment>
<keyword evidence="3" id="KW-0732">Signal</keyword>
<evidence type="ECO:0000256" key="6">
    <source>
        <dbReference type="ARBA" id="ARBA00023237"/>
    </source>
</evidence>
<dbReference type="EMBL" id="CP004189">
    <property type="protein sequence ID" value="AHH04459.1"/>
    <property type="molecule type" value="Genomic_DNA"/>
</dbReference>
<accession>W5SBJ3</accession>
<evidence type="ECO:0000256" key="3">
    <source>
        <dbReference type="ARBA" id="ARBA00022729"/>
    </source>
</evidence>
<organism evidence="11">
    <name type="scientific">Borrelia nietonii YOR</name>
    <dbReference type="NCBI Taxonomy" id="1293576"/>
    <lineage>
        <taxon>Bacteria</taxon>
        <taxon>Pseudomonadati</taxon>
        <taxon>Spirochaetota</taxon>
        <taxon>Spirochaetia</taxon>
        <taxon>Spirochaetales</taxon>
        <taxon>Borreliaceae</taxon>
        <taxon>Borrelia</taxon>
        <taxon>Borrelia nietonii</taxon>
    </lineage>
</organism>
<reference evidence="11" key="1">
    <citation type="submission" date="2013-02" db="EMBL/GenBank/DDBJ databases">
        <title>Comparative genomics of Borrelia species.</title>
        <authorList>
            <person name="Schwan T.G."/>
            <person name="Raffel S.J."/>
            <person name="Porcella S.F."/>
        </authorList>
    </citation>
    <scope>NUCLEOTIDE SEQUENCE</scope>
    <source>
        <strain evidence="11">YOR</strain>
        <plasmid evidence="11">unnamed</plasmid>
    </source>
</reference>
<keyword evidence="11" id="KW-0614">Plasmid</keyword>
<dbReference type="InterPro" id="IPR004983">
    <property type="entry name" value="Mlp"/>
</dbReference>
<comment type="similarity">
    <text evidence="2">Belongs to the Multicopy lipoprotein (Mlp) family.</text>
</comment>
<evidence type="ECO:0000313" key="11">
    <source>
        <dbReference type="EMBL" id="AHH04459.1"/>
    </source>
</evidence>
<protein>
    <submittedName>
        <fullName evidence="11">Mlp lipoprotein family protein</fullName>
    </submittedName>
</protein>
<dbReference type="Pfam" id="PF03304">
    <property type="entry name" value="Mlp"/>
    <property type="match status" value="1"/>
</dbReference>
<keyword evidence="9" id="KW-0175">Coiled coil</keyword>
<dbReference type="GO" id="GO:0009279">
    <property type="term" value="C:cell outer membrane"/>
    <property type="evidence" value="ECO:0007669"/>
    <property type="project" value="UniProtKB-SubCell"/>
</dbReference>
<evidence type="ECO:0000256" key="8">
    <source>
        <dbReference type="ARBA" id="ARBA00046007"/>
    </source>
</evidence>